<dbReference type="Proteomes" id="UP000193411">
    <property type="component" value="Unassembled WGS sequence"/>
</dbReference>
<comment type="caution">
    <text evidence="2">The sequence shown here is derived from an EMBL/GenBank/DDBJ whole genome shotgun (WGS) entry which is preliminary data.</text>
</comment>
<name>A0A1Y2HJT1_9FUNG</name>
<evidence type="ECO:0000313" key="3">
    <source>
        <dbReference type="Proteomes" id="UP000193411"/>
    </source>
</evidence>
<proteinExistence type="predicted"/>
<organism evidence="2 3">
    <name type="scientific">Catenaria anguillulae PL171</name>
    <dbReference type="NCBI Taxonomy" id="765915"/>
    <lineage>
        <taxon>Eukaryota</taxon>
        <taxon>Fungi</taxon>
        <taxon>Fungi incertae sedis</taxon>
        <taxon>Blastocladiomycota</taxon>
        <taxon>Blastocladiomycetes</taxon>
        <taxon>Blastocladiales</taxon>
        <taxon>Catenariaceae</taxon>
        <taxon>Catenaria</taxon>
    </lineage>
</organism>
<accession>A0A1Y2HJT1</accession>
<reference evidence="2 3" key="1">
    <citation type="submission" date="2016-07" db="EMBL/GenBank/DDBJ databases">
        <title>Pervasive Adenine N6-methylation of Active Genes in Fungi.</title>
        <authorList>
            <consortium name="DOE Joint Genome Institute"/>
            <person name="Mondo S.J."/>
            <person name="Dannebaum R.O."/>
            <person name="Kuo R.C."/>
            <person name="Labutti K."/>
            <person name="Haridas S."/>
            <person name="Kuo A."/>
            <person name="Salamov A."/>
            <person name="Ahrendt S.R."/>
            <person name="Lipzen A."/>
            <person name="Sullivan W."/>
            <person name="Andreopoulos W.B."/>
            <person name="Clum A."/>
            <person name="Lindquist E."/>
            <person name="Daum C."/>
            <person name="Ramamoorthy G.K."/>
            <person name="Gryganskyi A."/>
            <person name="Culley D."/>
            <person name="Magnuson J.K."/>
            <person name="James T.Y."/>
            <person name="O'Malley M.A."/>
            <person name="Stajich J.E."/>
            <person name="Spatafora J.W."/>
            <person name="Visel A."/>
            <person name="Grigoriev I.V."/>
        </authorList>
    </citation>
    <scope>NUCLEOTIDE SEQUENCE [LARGE SCALE GENOMIC DNA]</scope>
    <source>
        <strain evidence="2 3">PL171</strain>
    </source>
</reference>
<gene>
    <name evidence="2" type="ORF">BCR44DRAFT_1136001</name>
</gene>
<feature type="compositionally biased region" description="Basic and acidic residues" evidence="1">
    <location>
        <begin position="212"/>
        <end position="224"/>
    </location>
</feature>
<feature type="region of interest" description="Disordered" evidence="1">
    <location>
        <begin position="157"/>
        <end position="224"/>
    </location>
</feature>
<keyword evidence="3" id="KW-1185">Reference proteome</keyword>
<dbReference type="AlphaFoldDB" id="A0A1Y2HJT1"/>
<protein>
    <submittedName>
        <fullName evidence="2">Uncharacterized protein</fullName>
    </submittedName>
</protein>
<sequence length="249" mass="27168">MVQERTVEDLSATATAPMFVDEAEATEPSCAKEAKCHVADGRSSALDAFRSTYKQQLDMLLTRVQETRMFAAVLRTTHVLHSRASASGTHPLYVTLLLLALPLADIGLPSPLAHEWIQVWSLDRVPEFVKHEVQGLRAQVDALVKTWCDECGMTRDQGERAGKCGKRKREADGGAEEDEEEPEEKRLKTDTDEAGLSFSPSPSPSPSPDADSTEHDGGCCCKQDESAGPRVLVRVASEKGMIDINSICT</sequence>
<evidence type="ECO:0000313" key="2">
    <source>
        <dbReference type="EMBL" id="ORZ34840.1"/>
    </source>
</evidence>
<evidence type="ECO:0000256" key="1">
    <source>
        <dbReference type="SAM" id="MobiDB-lite"/>
    </source>
</evidence>
<feature type="compositionally biased region" description="Acidic residues" evidence="1">
    <location>
        <begin position="173"/>
        <end position="182"/>
    </location>
</feature>
<dbReference type="EMBL" id="MCFL01000025">
    <property type="protein sequence ID" value="ORZ34840.1"/>
    <property type="molecule type" value="Genomic_DNA"/>
</dbReference>